<feature type="compositionally biased region" description="Basic and acidic residues" evidence="1">
    <location>
        <begin position="327"/>
        <end position="348"/>
    </location>
</feature>
<feature type="compositionally biased region" description="Low complexity" evidence="1">
    <location>
        <begin position="383"/>
        <end position="392"/>
    </location>
</feature>
<feature type="transmembrane region" description="Helical" evidence="2">
    <location>
        <begin position="79"/>
        <end position="99"/>
    </location>
</feature>
<evidence type="ECO:0000256" key="1">
    <source>
        <dbReference type="SAM" id="MobiDB-lite"/>
    </source>
</evidence>
<feature type="transmembrane region" description="Helical" evidence="2">
    <location>
        <begin position="111"/>
        <end position="133"/>
    </location>
</feature>
<protein>
    <submittedName>
        <fullName evidence="3">Uncharacterized protein</fullName>
    </submittedName>
</protein>
<evidence type="ECO:0000256" key="2">
    <source>
        <dbReference type="SAM" id="Phobius"/>
    </source>
</evidence>
<feature type="transmembrane region" description="Helical" evidence="2">
    <location>
        <begin position="44"/>
        <end position="67"/>
    </location>
</feature>
<sequence>MLVTALAVGLLASTSQLGIAFGLGIVRLDRTFTAAEENLWVAQLAWVTWFPIVAAVAGAIAADRRAFRQGYQGGTGSRILYSIAASLGAAVAVPLAMLPARGADVPTGDPVLIIGLSVGLGTIAGIFAAIAVLSQDALFWNVVVVTAGAWLLGLISMGQSLGDEQPAVRLGVYDPTTLSTGTAQRLGVITMPLLALAAGAITAGLGRWLSRPSRALAAAGVVGPATLSLAYLVAGPGTDADKYQAAPYWGALVAVAAGALGSMLATTIRRPAPADPSPAPDAGPDRAPGDRPRDSAPDRPSTARGSAPDHPSTARGSADDPEGPNRGARDQARPDQSRPDLARADQGRADQGPSDLGSSNPRARDLGALDQGGPERGTATRGSPASAPAAEKPPLRKRGRRGSRAEAFAPPGPAATNPPYTGPPHSGPAYTGSPYTGQDPGGGPVTGQPGRPGTDRNVPGPPLAPEWAAGVVGRQQQGGPPRNPTAPGAVTAFSAGRQAAGGKGPVPELTPTQPEPEQSAEKRPRRGLFGRRKAAPPPVEVPEQRKDEPRPETPAPTGDAGPAPIPRRDEEYVDWVSGLADPDQR</sequence>
<feature type="compositionally biased region" description="Basic and acidic residues" evidence="1">
    <location>
        <begin position="283"/>
        <end position="297"/>
    </location>
</feature>
<dbReference type="Proteomes" id="UP001144280">
    <property type="component" value="Unassembled WGS sequence"/>
</dbReference>
<feature type="compositionally biased region" description="Low complexity" evidence="1">
    <location>
        <begin position="468"/>
        <end position="480"/>
    </location>
</feature>
<feature type="compositionally biased region" description="Basic residues" evidence="1">
    <location>
        <begin position="523"/>
        <end position="534"/>
    </location>
</feature>
<feature type="transmembrane region" description="Helical" evidence="2">
    <location>
        <begin position="246"/>
        <end position="265"/>
    </location>
</feature>
<keyword evidence="2" id="KW-0472">Membrane</keyword>
<reference evidence="3" key="1">
    <citation type="submission" date="2022-12" db="EMBL/GenBank/DDBJ databases">
        <title>New Phytohabitans aurantiacus sp. RD004123 nov., an actinomycete isolated from soil.</title>
        <authorList>
            <person name="Triningsih D.W."/>
            <person name="Harunari E."/>
            <person name="Igarashi Y."/>
        </authorList>
    </citation>
    <scope>NUCLEOTIDE SEQUENCE</scope>
    <source>
        <strain evidence="3">RD004123</strain>
    </source>
</reference>
<keyword evidence="2" id="KW-1133">Transmembrane helix</keyword>
<comment type="caution">
    <text evidence="3">The sequence shown here is derived from an EMBL/GenBank/DDBJ whole genome shotgun (WGS) entry which is preliminary data.</text>
</comment>
<feature type="compositionally biased region" description="Basic and acidic residues" evidence="1">
    <location>
        <begin position="542"/>
        <end position="551"/>
    </location>
</feature>
<feature type="region of interest" description="Disordered" evidence="1">
    <location>
        <begin position="269"/>
        <end position="585"/>
    </location>
</feature>
<name>A0ABQ5QTV0_9ACTN</name>
<evidence type="ECO:0000313" key="4">
    <source>
        <dbReference type="Proteomes" id="UP001144280"/>
    </source>
</evidence>
<gene>
    <name evidence="3" type="ORF">Pa4123_31980</name>
</gene>
<dbReference type="EMBL" id="BSDI01000013">
    <property type="protein sequence ID" value="GLH97923.1"/>
    <property type="molecule type" value="Genomic_DNA"/>
</dbReference>
<feature type="compositionally biased region" description="Low complexity" evidence="1">
    <location>
        <begin position="505"/>
        <end position="517"/>
    </location>
</feature>
<accession>A0ABQ5QTV0</accession>
<feature type="transmembrane region" description="Helical" evidence="2">
    <location>
        <begin position="182"/>
        <end position="203"/>
    </location>
</feature>
<keyword evidence="2" id="KW-0812">Transmembrane</keyword>
<feature type="transmembrane region" description="Helical" evidence="2">
    <location>
        <begin position="215"/>
        <end position="234"/>
    </location>
</feature>
<feature type="transmembrane region" description="Helical" evidence="2">
    <location>
        <begin position="138"/>
        <end position="162"/>
    </location>
</feature>
<keyword evidence="4" id="KW-1185">Reference proteome</keyword>
<evidence type="ECO:0000313" key="3">
    <source>
        <dbReference type="EMBL" id="GLH97923.1"/>
    </source>
</evidence>
<organism evidence="3 4">
    <name type="scientific">Phytohabitans aurantiacus</name>
    <dbReference type="NCBI Taxonomy" id="3016789"/>
    <lineage>
        <taxon>Bacteria</taxon>
        <taxon>Bacillati</taxon>
        <taxon>Actinomycetota</taxon>
        <taxon>Actinomycetes</taxon>
        <taxon>Micromonosporales</taxon>
        <taxon>Micromonosporaceae</taxon>
    </lineage>
</organism>
<proteinExistence type="predicted"/>